<dbReference type="eggNOG" id="ENOG50343RJ">
    <property type="taxonomic scope" value="Bacteria"/>
</dbReference>
<dbReference type="OrthoDB" id="9777497at2"/>
<sequence>MRKDKYYYLNGDSNRKIEFANITDEERELFRYYVEQVRHFEELFSLYNIFKNNQNLLLENFILQTDDTITFNKNIELPDKDLQMQINTYTINFLSSGNALMESVEVYVKACMGEETHEDFRKKVSGKIYDNHLPYRWLRYLRNYSQHGHLPVEVTAKRACFNLDDIVFKKHTKKMNKAVRKEMLDIRTNILSETGGNPLISYTITIAEMTLYILKMYFEFLIYIKEDIKDTYEKVQRVIIDKEKIVFEGSVFYDEDETLTHCFDPDDNRIARFSEVKKIVRQHLRSEENEVSKLKRSFTKIN</sequence>
<reference evidence="1 2" key="1">
    <citation type="submission" date="2013-02" db="EMBL/GenBank/DDBJ databases">
        <title>The Genome Sequence of Enterococcus pallens BAA-351.</title>
        <authorList>
            <consortium name="The Broad Institute Genome Sequencing Platform"/>
            <consortium name="The Broad Institute Genome Sequencing Center for Infectious Disease"/>
            <person name="Earl A.M."/>
            <person name="Gilmore M.S."/>
            <person name="Lebreton F."/>
            <person name="Walker B."/>
            <person name="Young S.K."/>
            <person name="Zeng Q."/>
            <person name="Gargeya S."/>
            <person name="Fitzgerald M."/>
            <person name="Haas B."/>
            <person name="Abouelleil A."/>
            <person name="Alvarado L."/>
            <person name="Arachchi H.M."/>
            <person name="Berlin A.M."/>
            <person name="Chapman S.B."/>
            <person name="Dewar J."/>
            <person name="Goldberg J."/>
            <person name="Griggs A."/>
            <person name="Gujja S."/>
            <person name="Hansen M."/>
            <person name="Howarth C."/>
            <person name="Imamovic A."/>
            <person name="Larimer J."/>
            <person name="McCowan C."/>
            <person name="Murphy C."/>
            <person name="Neiman D."/>
            <person name="Pearson M."/>
            <person name="Priest M."/>
            <person name="Roberts A."/>
            <person name="Saif S."/>
            <person name="Shea T."/>
            <person name="Sisk P."/>
            <person name="Sykes S."/>
            <person name="Wortman J."/>
            <person name="Nusbaum C."/>
            <person name="Birren B."/>
        </authorList>
    </citation>
    <scope>NUCLEOTIDE SEQUENCE [LARGE SCALE GENOMIC DNA]</scope>
    <source>
        <strain evidence="1 2">ATCC BAA-351</strain>
    </source>
</reference>
<proteinExistence type="predicted"/>
<gene>
    <name evidence="1" type="ORF">UAU_05263</name>
</gene>
<accession>R2S0J4</accession>
<comment type="caution">
    <text evidence="1">The sequence shown here is derived from an EMBL/GenBank/DDBJ whole genome shotgun (WGS) entry which is preliminary data.</text>
</comment>
<dbReference type="PATRIC" id="fig|1158607.3.peg.5232"/>
<dbReference type="HOGENOM" id="CLU_923584_0_0_9"/>
<evidence type="ECO:0000313" key="1">
    <source>
        <dbReference type="EMBL" id="EOH86341.1"/>
    </source>
</evidence>
<dbReference type="RefSeq" id="WP_010760182.1">
    <property type="nucleotide sequence ID" value="NZ_ASWD01000009.1"/>
</dbReference>
<organism evidence="1 2">
    <name type="scientific">Enterococcus pallens ATCC BAA-351</name>
    <dbReference type="NCBI Taxonomy" id="1158607"/>
    <lineage>
        <taxon>Bacteria</taxon>
        <taxon>Bacillati</taxon>
        <taxon>Bacillota</taxon>
        <taxon>Bacilli</taxon>
        <taxon>Lactobacillales</taxon>
        <taxon>Enterococcaceae</taxon>
        <taxon>Enterococcus</taxon>
    </lineage>
</organism>
<protein>
    <submittedName>
        <fullName evidence="1">Uncharacterized protein</fullName>
    </submittedName>
</protein>
<dbReference type="Proteomes" id="UP000013782">
    <property type="component" value="Unassembled WGS sequence"/>
</dbReference>
<dbReference type="EMBL" id="AJAQ01000054">
    <property type="protein sequence ID" value="EOH86341.1"/>
    <property type="molecule type" value="Genomic_DNA"/>
</dbReference>
<keyword evidence="2" id="KW-1185">Reference proteome</keyword>
<dbReference type="AlphaFoldDB" id="R2S0J4"/>
<evidence type="ECO:0000313" key="2">
    <source>
        <dbReference type="Proteomes" id="UP000013782"/>
    </source>
</evidence>
<name>R2S0J4_9ENTE</name>